<gene>
    <name evidence="2" type="ORF">TCIL3000_10_1500</name>
</gene>
<name>G0UVH6_TRYCI</name>
<proteinExistence type="predicted"/>
<feature type="region of interest" description="Disordered" evidence="1">
    <location>
        <begin position="150"/>
        <end position="253"/>
    </location>
</feature>
<organism evidence="2">
    <name type="scientific">Trypanosoma congolense (strain IL3000)</name>
    <dbReference type="NCBI Taxonomy" id="1068625"/>
    <lineage>
        <taxon>Eukaryota</taxon>
        <taxon>Discoba</taxon>
        <taxon>Euglenozoa</taxon>
        <taxon>Kinetoplastea</taxon>
        <taxon>Metakinetoplastina</taxon>
        <taxon>Trypanosomatida</taxon>
        <taxon>Trypanosomatidae</taxon>
        <taxon>Trypanosoma</taxon>
        <taxon>Nannomonas</taxon>
    </lineage>
</organism>
<dbReference type="VEuPathDB" id="TriTrypDB:TcIL3000_10_1500"/>
<feature type="compositionally biased region" description="Basic and acidic residues" evidence="1">
    <location>
        <begin position="28"/>
        <end position="40"/>
    </location>
</feature>
<feature type="compositionally biased region" description="Basic and acidic residues" evidence="1">
    <location>
        <begin position="216"/>
        <end position="225"/>
    </location>
</feature>
<protein>
    <submittedName>
        <fullName evidence="2">Uncharacterized protein TCIL3000_10_1500</fullName>
    </submittedName>
</protein>
<feature type="compositionally biased region" description="Polar residues" evidence="1">
    <location>
        <begin position="150"/>
        <end position="162"/>
    </location>
</feature>
<evidence type="ECO:0000313" key="2">
    <source>
        <dbReference type="EMBL" id="CCC93391.1"/>
    </source>
</evidence>
<reference evidence="2" key="1">
    <citation type="journal article" date="2012" name="Proc. Natl. Acad. Sci. U.S.A.">
        <title>Antigenic diversity is generated by distinct evolutionary mechanisms in African trypanosome species.</title>
        <authorList>
            <person name="Jackson A.P."/>
            <person name="Berry A."/>
            <person name="Aslett M."/>
            <person name="Allison H.C."/>
            <person name="Burton P."/>
            <person name="Vavrova-Anderson J."/>
            <person name="Brown R."/>
            <person name="Browne H."/>
            <person name="Corton N."/>
            <person name="Hauser H."/>
            <person name="Gamble J."/>
            <person name="Gilderthorp R."/>
            <person name="Marcello L."/>
            <person name="McQuillan J."/>
            <person name="Otto T.D."/>
            <person name="Quail M.A."/>
            <person name="Sanders M.J."/>
            <person name="van Tonder A."/>
            <person name="Ginger M.L."/>
            <person name="Field M.C."/>
            <person name="Barry J.D."/>
            <person name="Hertz-Fowler C."/>
            <person name="Berriman M."/>
        </authorList>
    </citation>
    <scope>NUCLEOTIDE SEQUENCE</scope>
    <source>
        <strain evidence="2">IL3000</strain>
    </source>
</reference>
<dbReference type="AlphaFoldDB" id="G0UVH6"/>
<dbReference type="EMBL" id="HE575323">
    <property type="protein sequence ID" value="CCC93391.1"/>
    <property type="molecule type" value="Genomic_DNA"/>
</dbReference>
<evidence type="ECO:0000256" key="1">
    <source>
        <dbReference type="SAM" id="MobiDB-lite"/>
    </source>
</evidence>
<sequence length="253" mass="27224">MEALKCSQEIDGGNGAVEPGPPESGKPPGEHQEGEMHHVDAVPSKGGDTTFDTGHHVPCRKDVQTPRILPVVEAMRAVGENQSKEARREAPLVSALPIVGLDAPLSTPQQRQFQKNKKNVVALSAKENTISCAGAKQPTLQEVRPTRLNFSEQPLTAPTGVQQVEHRSELRATHAPSEEDVPQPHTPTIHREGEGGRRPLCTLPAVENRKRPSGGSREEHAKENLTPRAFPVPETGAGHVFPLVGSNKQNSAT</sequence>
<accession>G0UVH6</accession>
<feature type="region of interest" description="Disordered" evidence="1">
    <location>
        <begin position="1"/>
        <end position="59"/>
    </location>
</feature>